<evidence type="ECO:0000313" key="2">
    <source>
        <dbReference type="Proteomes" id="UP001140087"/>
    </source>
</evidence>
<protein>
    <submittedName>
        <fullName evidence="1">Metalloendopeptidase</fullName>
        <ecNumber evidence="1">3.4.24.37</ecNumber>
    </submittedName>
</protein>
<dbReference type="Proteomes" id="UP001140087">
    <property type="component" value="Unassembled WGS sequence"/>
</dbReference>
<keyword evidence="1" id="KW-0378">Hydrolase</keyword>
<sequence length="674" mass="75465">MVVHLQRAAKGAALAFRRTPAEIAAAASALIHRERQAHDEVAAQRSPTFANTIARLARLENDTNAESSVITFLQNVDTDKHVRDASSAAEQALRTSRMALLMREDVYRPVKAVLDDAAALAALDPEDRALAEKMAREYRRNGLGLDADTRKELERIRTRLIAVGIEFSRNINENDGRLLLSRAELDGLPDDYFSGRPTETADGVERFAVTTKYPDLVPAMQLARREDTRRRLQAMTESRCPENIPLLQEAVRLRLAAARLLGYETHAQFVLEDNMARRPEAVLEFQHGLREQLGPLADKELGEMEALKRADKEAAGEPYEGLFQWDARYYANLVKERRHSLSEEEVKQYFPVAQVTRGVLDIYQETLGLRFVRVDGPAVWHPDVEMYEVWEAAGDAFVGHFYLDLFPRDGKYNHACVCPLRAGCERPDGSREYPAAAMLANFPKPTPAAPALLTHDDVITLLHEFGHVFHHLCARTRWAHFALDSVQMDFVEAPSQLLENWGWEPAVLRRFAVHHKTGEPIPEDLVARLVAAKNEGSGLFNLRQIFFGLYDMALHSTRDPDVDVAARFSELREQITRLSAGGAGAGSGGAATFGHLLGGYDAQYYVYLWAKVFSADMFASRFKRDGLGCAQTGLDYRREVLAPGGSRDAMASMERFLGRRPDHRAFLESIGLAQ</sequence>
<accession>A0ACC1L1X9</accession>
<dbReference type="EMBL" id="JANBUN010001250">
    <property type="protein sequence ID" value="KAJ2798947.1"/>
    <property type="molecule type" value="Genomic_DNA"/>
</dbReference>
<comment type="caution">
    <text evidence="1">The sequence shown here is derived from an EMBL/GenBank/DDBJ whole genome shotgun (WGS) entry which is preliminary data.</text>
</comment>
<name>A0ACC1L1X9_9FUNG</name>
<gene>
    <name evidence="1" type="primary">PRD1_3</name>
    <name evidence="1" type="ORF">H4R21_003724</name>
</gene>
<proteinExistence type="predicted"/>
<dbReference type="EC" id="3.4.24.37" evidence="1"/>
<evidence type="ECO:0000313" key="1">
    <source>
        <dbReference type="EMBL" id="KAJ2798947.1"/>
    </source>
</evidence>
<organism evidence="1 2">
    <name type="scientific">Coemansia helicoidea</name>
    <dbReference type="NCBI Taxonomy" id="1286919"/>
    <lineage>
        <taxon>Eukaryota</taxon>
        <taxon>Fungi</taxon>
        <taxon>Fungi incertae sedis</taxon>
        <taxon>Zoopagomycota</taxon>
        <taxon>Kickxellomycotina</taxon>
        <taxon>Kickxellomycetes</taxon>
        <taxon>Kickxellales</taxon>
        <taxon>Kickxellaceae</taxon>
        <taxon>Coemansia</taxon>
    </lineage>
</organism>
<reference evidence="1" key="1">
    <citation type="submission" date="2022-07" db="EMBL/GenBank/DDBJ databases">
        <title>Phylogenomic reconstructions and comparative analyses of Kickxellomycotina fungi.</title>
        <authorList>
            <person name="Reynolds N.K."/>
            <person name="Stajich J.E."/>
            <person name="Barry K."/>
            <person name="Grigoriev I.V."/>
            <person name="Crous P."/>
            <person name="Smith M.E."/>
        </authorList>
    </citation>
    <scope>NUCLEOTIDE SEQUENCE</scope>
    <source>
        <strain evidence="1">BCRC 34780</strain>
    </source>
</reference>
<keyword evidence="2" id="KW-1185">Reference proteome</keyword>